<name>A0A0L6V380_9BASI</name>
<sequence length="290" mass="32548">MREINSGKKIGESKLEDHQKAENSQSLSGLQCANSGNKGVETKGYLKHIREGHSFTYQDSLSLHIKGYNIHQVDSKNMFLKGDLEETVYLPPQPGLAIPEGHCLLLKKETHGLKQAPCVWYAVLKAFFKSISFSSSPSDPCFFVSRVAGWECFFHVYFVDMMISGKQRPSWNHNHHTQSEVKVHTLPCYVQGALFYLATKCVHVAIDFGLVNHTKMVANNQLCKANPLDHEDFLKLQVNYRRDLPGVSPTWGLSSASAPLYIPQLAIYHPNHNIRSSPDVEILEGESPKG</sequence>
<comment type="caution">
    <text evidence="3">The sequence shown here is derived from an EMBL/GenBank/DDBJ whole genome shotgun (WGS) entry which is preliminary data.</text>
</comment>
<organism evidence="3 4">
    <name type="scientific">Puccinia sorghi</name>
    <dbReference type="NCBI Taxonomy" id="27349"/>
    <lineage>
        <taxon>Eukaryota</taxon>
        <taxon>Fungi</taxon>
        <taxon>Dikarya</taxon>
        <taxon>Basidiomycota</taxon>
        <taxon>Pucciniomycotina</taxon>
        <taxon>Pucciniomycetes</taxon>
        <taxon>Pucciniales</taxon>
        <taxon>Pucciniaceae</taxon>
        <taxon>Puccinia</taxon>
    </lineage>
</organism>
<feature type="domain" description="Reverse transcriptase Ty1/copia-type" evidence="2">
    <location>
        <begin position="67"/>
        <end position="168"/>
    </location>
</feature>
<evidence type="ECO:0000313" key="4">
    <source>
        <dbReference type="Proteomes" id="UP000037035"/>
    </source>
</evidence>
<reference evidence="3 4" key="1">
    <citation type="submission" date="2015-08" db="EMBL/GenBank/DDBJ databases">
        <title>Next Generation Sequencing and Analysis of the Genome of Puccinia sorghi L Schw, the Causal Agent of Maize Common Rust.</title>
        <authorList>
            <person name="Rochi L."/>
            <person name="Burguener G."/>
            <person name="Darino M."/>
            <person name="Turjanski A."/>
            <person name="Kreff E."/>
            <person name="Dieguez M.J."/>
            <person name="Sacco F."/>
        </authorList>
    </citation>
    <scope>NUCLEOTIDE SEQUENCE [LARGE SCALE GENOMIC DNA]</scope>
    <source>
        <strain evidence="3 4">RO10H11247</strain>
    </source>
</reference>
<dbReference type="EMBL" id="LAVV01007647">
    <property type="protein sequence ID" value="KNZ55238.1"/>
    <property type="molecule type" value="Genomic_DNA"/>
</dbReference>
<gene>
    <name evidence="3" type="ORF">VP01_2730g2</name>
</gene>
<feature type="region of interest" description="Disordered" evidence="1">
    <location>
        <begin position="1"/>
        <end position="35"/>
    </location>
</feature>
<feature type="compositionally biased region" description="Polar residues" evidence="1">
    <location>
        <begin position="22"/>
        <end position="35"/>
    </location>
</feature>
<dbReference type="VEuPathDB" id="FungiDB:VP01_2730g2"/>
<evidence type="ECO:0000256" key="1">
    <source>
        <dbReference type="SAM" id="MobiDB-lite"/>
    </source>
</evidence>
<dbReference type="STRING" id="27349.A0A0L6V380"/>
<keyword evidence="4" id="KW-1185">Reference proteome</keyword>
<dbReference type="AlphaFoldDB" id="A0A0L6V380"/>
<evidence type="ECO:0000259" key="2">
    <source>
        <dbReference type="Pfam" id="PF07727"/>
    </source>
</evidence>
<dbReference type="InterPro" id="IPR013103">
    <property type="entry name" value="RVT_2"/>
</dbReference>
<feature type="compositionally biased region" description="Basic and acidic residues" evidence="1">
    <location>
        <begin position="1"/>
        <end position="21"/>
    </location>
</feature>
<dbReference type="Pfam" id="PF07727">
    <property type="entry name" value="RVT_2"/>
    <property type="match status" value="1"/>
</dbReference>
<dbReference type="Proteomes" id="UP000037035">
    <property type="component" value="Unassembled WGS sequence"/>
</dbReference>
<protein>
    <recommendedName>
        <fullName evidence="2">Reverse transcriptase Ty1/copia-type domain-containing protein</fullName>
    </recommendedName>
</protein>
<dbReference type="OrthoDB" id="774847at2759"/>
<proteinExistence type="predicted"/>
<accession>A0A0L6V380</accession>
<evidence type="ECO:0000313" key="3">
    <source>
        <dbReference type="EMBL" id="KNZ55238.1"/>
    </source>
</evidence>